<sequence>MFFASPTSNITPPLVSVAMSRSDSRDSTTSSTSSMAFTSAPMQVSYSTSPSICRSSSSNSYMNMTSASTHRDSFSNGWLPSPYRSCMLHRSSSQGYDHTSSSSYISDDDLLALDSDLAMPPMEQANIQPPTSQPQPRKELTTEEQIAMLREQQEREQAQLQALQAQQKRTMQQRTVRFATDQRKPRRPSGPSQKRSGTARRS</sequence>
<dbReference type="Proteomes" id="UP001172386">
    <property type="component" value="Unassembled WGS sequence"/>
</dbReference>
<accession>A0ACC2ZTB1</accession>
<evidence type="ECO:0000313" key="1">
    <source>
        <dbReference type="EMBL" id="KAJ9650882.1"/>
    </source>
</evidence>
<name>A0ACC2ZTB1_9EURO</name>
<evidence type="ECO:0000313" key="2">
    <source>
        <dbReference type="Proteomes" id="UP001172386"/>
    </source>
</evidence>
<dbReference type="EMBL" id="JAPDRQ010000299">
    <property type="protein sequence ID" value="KAJ9650882.1"/>
    <property type="molecule type" value="Genomic_DNA"/>
</dbReference>
<reference evidence="1" key="1">
    <citation type="submission" date="2022-10" db="EMBL/GenBank/DDBJ databases">
        <title>Culturing micro-colonial fungi from biological soil crusts in the Mojave desert and describing Neophaeococcomyces mojavensis, and introducing the new genera and species Taxawa tesnikishii.</title>
        <authorList>
            <person name="Kurbessoian T."/>
            <person name="Stajich J.E."/>
        </authorList>
    </citation>
    <scope>NUCLEOTIDE SEQUENCE</scope>
    <source>
        <strain evidence="1">JES_112</strain>
    </source>
</reference>
<comment type="caution">
    <text evidence="1">The sequence shown here is derived from an EMBL/GenBank/DDBJ whole genome shotgun (WGS) entry which is preliminary data.</text>
</comment>
<gene>
    <name evidence="1" type="ORF">H2198_009822</name>
</gene>
<proteinExistence type="predicted"/>
<protein>
    <submittedName>
        <fullName evidence="1">Uncharacterized protein</fullName>
    </submittedName>
</protein>
<organism evidence="1 2">
    <name type="scientific">Neophaeococcomyces mojaviensis</name>
    <dbReference type="NCBI Taxonomy" id="3383035"/>
    <lineage>
        <taxon>Eukaryota</taxon>
        <taxon>Fungi</taxon>
        <taxon>Dikarya</taxon>
        <taxon>Ascomycota</taxon>
        <taxon>Pezizomycotina</taxon>
        <taxon>Eurotiomycetes</taxon>
        <taxon>Chaetothyriomycetidae</taxon>
        <taxon>Chaetothyriales</taxon>
        <taxon>Chaetothyriales incertae sedis</taxon>
        <taxon>Neophaeococcomyces</taxon>
    </lineage>
</organism>
<keyword evidence="2" id="KW-1185">Reference proteome</keyword>